<comment type="caution">
    <text evidence="9">The sequence shown here is derived from an EMBL/GenBank/DDBJ whole genome shotgun (WGS) entry which is preliminary data.</text>
</comment>
<dbReference type="InterPro" id="IPR000515">
    <property type="entry name" value="MetI-like"/>
</dbReference>
<sequence>MLIYVLRRILYTLPIVIGVSLVCFSLIHIAPGDPLSAVMPDGASPEVMAQIRQAYGFDRPLPVQYLKWLLNMASGDFGVSTMTRRPVASEVFPAVANTLILSAAAVVIAFVLGTGLGLVSGYTAGSLRDRGVTVLSTTGVSIPHYWLGMVLVVIFAVNLNLLPATGMGSGGLSLRWDDVQHMVLPALTLAVIPAGIIARSLRGTVIDVRKQDFMQTLYAKGLPGRRVFVHVVKNALPAVLAVMGLQLAQLLGGSILVETVFAWPGTGFLLNNAIFTRDLPVLQGTILVLALFFVFINLAVDIVQSVVDPRIKRA</sequence>
<evidence type="ECO:0000313" key="10">
    <source>
        <dbReference type="Proteomes" id="UP001055167"/>
    </source>
</evidence>
<dbReference type="Proteomes" id="UP001055167">
    <property type="component" value="Unassembled WGS sequence"/>
</dbReference>
<organism evidence="9 10">
    <name type="scientific">Methylobacterium crusticola</name>
    <dbReference type="NCBI Taxonomy" id="1697972"/>
    <lineage>
        <taxon>Bacteria</taxon>
        <taxon>Pseudomonadati</taxon>
        <taxon>Pseudomonadota</taxon>
        <taxon>Alphaproteobacteria</taxon>
        <taxon>Hyphomicrobiales</taxon>
        <taxon>Methylobacteriaceae</taxon>
        <taxon>Methylobacterium</taxon>
    </lineage>
</organism>
<dbReference type="EMBL" id="BPQH01000027">
    <property type="protein sequence ID" value="GJD53249.1"/>
    <property type="molecule type" value="Genomic_DNA"/>
</dbReference>
<gene>
    <name evidence="9" type="primary">dppB_10</name>
    <name evidence="9" type="ORF">OPKNFCMD_6021</name>
</gene>
<feature type="domain" description="ABC transmembrane type-1" evidence="8">
    <location>
        <begin position="95"/>
        <end position="304"/>
    </location>
</feature>
<evidence type="ECO:0000259" key="8">
    <source>
        <dbReference type="PROSITE" id="PS50928"/>
    </source>
</evidence>
<feature type="transmembrane region" description="Helical" evidence="7">
    <location>
        <begin position="99"/>
        <end position="124"/>
    </location>
</feature>
<evidence type="ECO:0000313" key="9">
    <source>
        <dbReference type="EMBL" id="GJD53249.1"/>
    </source>
</evidence>
<dbReference type="RefSeq" id="WP_128562874.1">
    <property type="nucleotide sequence ID" value="NZ_BPQH01000027.1"/>
</dbReference>
<keyword evidence="10" id="KW-1185">Reference proteome</keyword>
<dbReference type="Pfam" id="PF00528">
    <property type="entry name" value="BPD_transp_1"/>
    <property type="match status" value="1"/>
</dbReference>
<dbReference type="CDD" id="cd06261">
    <property type="entry name" value="TM_PBP2"/>
    <property type="match status" value="1"/>
</dbReference>
<evidence type="ECO:0000256" key="2">
    <source>
        <dbReference type="ARBA" id="ARBA00022448"/>
    </source>
</evidence>
<evidence type="ECO:0000256" key="1">
    <source>
        <dbReference type="ARBA" id="ARBA00004651"/>
    </source>
</evidence>
<evidence type="ECO:0000256" key="6">
    <source>
        <dbReference type="ARBA" id="ARBA00023136"/>
    </source>
</evidence>
<dbReference type="PROSITE" id="PS50928">
    <property type="entry name" value="ABC_TM1"/>
    <property type="match status" value="1"/>
</dbReference>
<keyword evidence="5 7" id="KW-1133">Transmembrane helix</keyword>
<comment type="subcellular location">
    <subcellularLocation>
        <location evidence="1 7">Cell membrane</location>
        <topology evidence="1 7">Multi-pass membrane protein</topology>
    </subcellularLocation>
</comment>
<dbReference type="InterPro" id="IPR045621">
    <property type="entry name" value="BPD_transp_1_N"/>
</dbReference>
<keyword evidence="4 7" id="KW-0812">Transmembrane</keyword>
<reference evidence="9" key="2">
    <citation type="submission" date="2021-08" db="EMBL/GenBank/DDBJ databases">
        <authorList>
            <person name="Tani A."/>
            <person name="Ola A."/>
            <person name="Ogura Y."/>
            <person name="Katsura K."/>
            <person name="Hayashi T."/>
        </authorList>
    </citation>
    <scope>NUCLEOTIDE SEQUENCE</scope>
    <source>
        <strain evidence="9">KCTC 52305</strain>
    </source>
</reference>
<evidence type="ECO:0000256" key="7">
    <source>
        <dbReference type="RuleBase" id="RU363032"/>
    </source>
</evidence>
<dbReference type="Pfam" id="PF19300">
    <property type="entry name" value="BPD_transp_1_N"/>
    <property type="match status" value="1"/>
</dbReference>
<feature type="transmembrane region" description="Helical" evidence="7">
    <location>
        <begin position="145"/>
        <end position="162"/>
    </location>
</feature>
<feature type="transmembrane region" description="Helical" evidence="7">
    <location>
        <begin position="9"/>
        <end position="30"/>
    </location>
</feature>
<keyword evidence="3" id="KW-1003">Cell membrane</keyword>
<dbReference type="InterPro" id="IPR035906">
    <property type="entry name" value="MetI-like_sf"/>
</dbReference>
<protein>
    <submittedName>
        <fullName evidence="9">Dipeptide transport system permease protein DppB</fullName>
    </submittedName>
</protein>
<comment type="similarity">
    <text evidence="7">Belongs to the binding-protein-dependent transport system permease family.</text>
</comment>
<dbReference type="PANTHER" id="PTHR43163:SF6">
    <property type="entry name" value="DIPEPTIDE TRANSPORT SYSTEM PERMEASE PROTEIN DPPB-RELATED"/>
    <property type="match status" value="1"/>
</dbReference>
<reference evidence="9" key="1">
    <citation type="journal article" date="2021" name="Front. Microbiol.">
        <title>Comprehensive Comparative Genomics and Phenotyping of Methylobacterium Species.</title>
        <authorList>
            <person name="Alessa O."/>
            <person name="Ogura Y."/>
            <person name="Fujitani Y."/>
            <person name="Takami H."/>
            <person name="Hayashi T."/>
            <person name="Sahin N."/>
            <person name="Tani A."/>
        </authorList>
    </citation>
    <scope>NUCLEOTIDE SEQUENCE</scope>
    <source>
        <strain evidence="9">KCTC 52305</strain>
    </source>
</reference>
<evidence type="ECO:0000256" key="3">
    <source>
        <dbReference type="ARBA" id="ARBA00022475"/>
    </source>
</evidence>
<evidence type="ECO:0000256" key="5">
    <source>
        <dbReference type="ARBA" id="ARBA00022989"/>
    </source>
</evidence>
<proteinExistence type="inferred from homology"/>
<keyword evidence="6 7" id="KW-0472">Membrane</keyword>
<feature type="transmembrane region" description="Helical" evidence="7">
    <location>
        <begin position="182"/>
        <end position="201"/>
    </location>
</feature>
<dbReference type="Gene3D" id="1.10.3720.10">
    <property type="entry name" value="MetI-like"/>
    <property type="match status" value="1"/>
</dbReference>
<name>A0ABQ4R7P6_9HYPH</name>
<dbReference type="PANTHER" id="PTHR43163">
    <property type="entry name" value="DIPEPTIDE TRANSPORT SYSTEM PERMEASE PROTEIN DPPB-RELATED"/>
    <property type="match status" value="1"/>
</dbReference>
<accession>A0ABQ4R7P6</accession>
<evidence type="ECO:0000256" key="4">
    <source>
        <dbReference type="ARBA" id="ARBA00022692"/>
    </source>
</evidence>
<feature type="transmembrane region" description="Helical" evidence="7">
    <location>
        <begin position="235"/>
        <end position="261"/>
    </location>
</feature>
<keyword evidence="2 7" id="KW-0813">Transport</keyword>
<dbReference type="SUPFAM" id="SSF161098">
    <property type="entry name" value="MetI-like"/>
    <property type="match status" value="1"/>
</dbReference>
<feature type="transmembrane region" description="Helical" evidence="7">
    <location>
        <begin position="281"/>
        <end position="303"/>
    </location>
</feature>